<evidence type="ECO:0000256" key="9">
    <source>
        <dbReference type="RuleBase" id="RU000544"/>
    </source>
</evidence>
<dbReference type="PANTHER" id="PTHR11441:SF0">
    <property type="entry name" value="THYMIDINE KINASE, CYTOSOLIC"/>
    <property type="match status" value="1"/>
</dbReference>
<evidence type="ECO:0000256" key="4">
    <source>
        <dbReference type="ARBA" id="ARBA00022679"/>
    </source>
</evidence>
<proteinExistence type="inferred from homology"/>
<evidence type="ECO:0000256" key="8">
    <source>
        <dbReference type="HAMAP-Rule" id="MF_00124"/>
    </source>
</evidence>
<protein>
    <recommendedName>
        <fullName evidence="2 8">Thymidine kinase</fullName>
        <ecNumber evidence="2 8">2.7.1.21</ecNumber>
    </recommendedName>
</protein>
<evidence type="ECO:0000256" key="10">
    <source>
        <dbReference type="RuleBase" id="RU004165"/>
    </source>
</evidence>
<gene>
    <name evidence="8" type="primary">tdk</name>
    <name evidence="11" type="ORF">RFV38_10895</name>
</gene>
<feature type="binding site" evidence="8">
    <location>
        <begin position="93"/>
        <end position="96"/>
    </location>
    <ligand>
        <name>ATP</name>
        <dbReference type="ChEBI" id="CHEBI:30616"/>
    </ligand>
</feature>
<comment type="caution">
    <text evidence="11">The sequence shown here is derived from an EMBL/GenBank/DDBJ whole genome shotgun (WGS) entry which is preliminary data.</text>
</comment>
<dbReference type="Gene3D" id="3.40.50.300">
    <property type="entry name" value="P-loop containing nucleotide triphosphate hydrolases"/>
    <property type="match status" value="1"/>
</dbReference>
<evidence type="ECO:0000256" key="2">
    <source>
        <dbReference type="ARBA" id="ARBA00012118"/>
    </source>
</evidence>
<dbReference type="NCBIfam" id="NF003296">
    <property type="entry name" value="PRK04296.1-1"/>
    <property type="match status" value="1"/>
</dbReference>
<dbReference type="InterPro" id="IPR027417">
    <property type="entry name" value="P-loop_NTPase"/>
</dbReference>
<feature type="binding site" evidence="8">
    <location>
        <position position="191"/>
    </location>
    <ligand>
        <name>Zn(2+)</name>
        <dbReference type="ChEBI" id="CHEBI:29105"/>
    </ligand>
</feature>
<evidence type="ECO:0000256" key="6">
    <source>
        <dbReference type="ARBA" id="ARBA00022777"/>
    </source>
</evidence>
<keyword evidence="8" id="KW-0479">Metal-binding</keyword>
<feature type="binding site" evidence="8">
    <location>
        <begin position="17"/>
        <end position="24"/>
    </location>
    <ligand>
        <name>ATP</name>
        <dbReference type="ChEBI" id="CHEBI:30616"/>
    </ligand>
</feature>
<keyword evidence="4 8" id="KW-0808">Transferase</keyword>
<keyword evidence="5 8" id="KW-0547">Nucleotide-binding</keyword>
<evidence type="ECO:0000313" key="11">
    <source>
        <dbReference type="EMBL" id="MDX8336997.1"/>
    </source>
</evidence>
<dbReference type="GO" id="GO:0004797">
    <property type="term" value="F:thymidine kinase activity"/>
    <property type="evidence" value="ECO:0007669"/>
    <property type="project" value="UniProtKB-EC"/>
</dbReference>
<comment type="similarity">
    <text evidence="1 8 10">Belongs to the thymidine kinase family.</text>
</comment>
<evidence type="ECO:0000256" key="7">
    <source>
        <dbReference type="ARBA" id="ARBA00022840"/>
    </source>
</evidence>
<name>A0ABU4WDA8_9FUSO</name>
<keyword evidence="12" id="KW-1185">Reference proteome</keyword>
<sequence length="199" mass="22535">MHLLLTEGMGWIEVVTGSMFSGKSEELIRRMRRAKYANQKILVFKHASDDRYDDTKVASHSQAFIEAIPASTVEEMREIIETRYKDVKVIGIDEVQFFGEGVAEFCEELADEGKRVVVAGLDQDFRGEPFKPMDRLMAKAEYVDKFNAICACCGNPASRTQRLVDGEPAYEDDPIVLVGASESYEARCRRCHIVRKRGE</sequence>
<evidence type="ECO:0000256" key="5">
    <source>
        <dbReference type="ARBA" id="ARBA00022741"/>
    </source>
</evidence>
<dbReference type="InterPro" id="IPR020633">
    <property type="entry name" value="Thymidine_kinase_CS"/>
</dbReference>
<dbReference type="Pfam" id="PF00265">
    <property type="entry name" value="TK"/>
    <property type="match status" value="1"/>
</dbReference>
<dbReference type="SUPFAM" id="SSF57716">
    <property type="entry name" value="Glucocorticoid receptor-like (DNA-binding domain)"/>
    <property type="match status" value="1"/>
</dbReference>
<keyword evidence="8" id="KW-0963">Cytoplasm</keyword>
<dbReference type="PIRSF" id="PIRSF035805">
    <property type="entry name" value="TK_cell"/>
    <property type="match status" value="1"/>
</dbReference>
<reference evidence="12" key="1">
    <citation type="submission" date="2023-07" db="EMBL/GenBank/DDBJ databases">
        <authorList>
            <person name="Colorado M.A."/>
            <person name="Villamil L.M."/>
            <person name="Melo J.F."/>
            <person name="Rodriguez J.A."/>
            <person name="Ruiz R.Y."/>
        </authorList>
    </citation>
    <scope>NUCLEOTIDE SEQUENCE [LARGE SCALE GENOMIC DNA]</scope>
    <source>
        <strain evidence="12">C33</strain>
    </source>
</reference>
<evidence type="ECO:0000313" key="12">
    <source>
        <dbReference type="Proteomes" id="UP001279681"/>
    </source>
</evidence>
<accession>A0ABU4WDA8</accession>
<comment type="subunit">
    <text evidence="8">Homotetramer.</text>
</comment>
<dbReference type="SUPFAM" id="SSF52540">
    <property type="entry name" value="P-loop containing nucleoside triphosphate hydrolases"/>
    <property type="match status" value="1"/>
</dbReference>
<organism evidence="11 12">
    <name type="scientific">Candidatus Cetobacterium colombiensis</name>
    <dbReference type="NCBI Taxonomy" id="3073100"/>
    <lineage>
        <taxon>Bacteria</taxon>
        <taxon>Fusobacteriati</taxon>
        <taxon>Fusobacteriota</taxon>
        <taxon>Fusobacteriia</taxon>
        <taxon>Fusobacteriales</taxon>
        <taxon>Fusobacteriaceae</taxon>
        <taxon>Cetobacterium</taxon>
    </lineage>
</organism>
<comment type="catalytic activity">
    <reaction evidence="8 9">
        <text>thymidine + ATP = dTMP + ADP + H(+)</text>
        <dbReference type="Rhea" id="RHEA:19129"/>
        <dbReference type="ChEBI" id="CHEBI:15378"/>
        <dbReference type="ChEBI" id="CHEBI:17748"/>
        <dbReference type="ChEBI" id="CHEBI:30616"/>
        <dbReference type="ChEBI" id="CHEBI:63528"/>
        <dbReference type="ChEBI" id="CHEBI:456216"/>
        <dbReference type="EC" id="2.7.1.21"/>
    </reaction>
</comment>
<dbReference type="InterPro" id="IPR001267">
    <property type="entry name" value="Thymidine_kinase"/>
</dbReference>
<dbReference type="HAMAP" id="MF_00124">
    <property type="entry name" value="Thymidine_kinase"/>
    <property type="match status" value="1"/>
</dbReference>
<dbReference type="PANTHER" id="PTHR11441">
    <property type="entry name" value="THYMIDINE KINASE"/>
    <property type="match status" value="1"/>
</dbReference>
<feature type="binding site" evidence="8">
    <location>
        <position position="153"/>
    </location>
    <ligand>
        <name>Zn(2+)</name>
        <dbReference type="ChEBI" id="CHEBI:29105"/>
    </ligand>
</feature>
<dbReference type="RefSeq" id="WP_320314348.1">
    <property type="nucleotide sequence ID" value="NZ_JAVIKH010000017.1"/>
</dbReference>
<dbReference type="PROSITE" id="PS00603">
    <property type="entry name" value="TK_CELLULAR_TYPE"/>
    <property type="match status" value="1"/>
</dbReference>
<dbReference type="Gene3D" id="3.30.60.20">
    <property type="match status" value="1"/>
</dbReference>
<feature type="active site" description="Proton acceptor" evidence="8">
    <location>
        <position position="94"/>
    </location>
</feature>
<dbReference type="Proteomes" id="UP001279681">
    <property type="component" value="Unassembled WGS sequence"/>
</dbReference>
<keyword evidence="8" id="KW-0862">Zinc</keyword>
<keyword evidence="3 8" id="KW-0237">DNA synthesis</keyword>
<keyword evidence="6 8" id="KW-0418">Kinase</keyword>
<evidence type="ECO:0000256" key="1">
    <source>
        <dbReference type="ARBA" id="ARBA00007587"/>
    </source>
</evidence>
<feature type="binding site" evidence="8">
    <location>
        <position position="150"/>
    </location>
    <ligand>
        <name>Zn(2+)</name>
        <dbReference type="ChEBI" id="CHEBI:29105"/>
    </ligand>
</feature>
<evidence type="ECO:0000256" key="3">
    <source>
        <dbReference type="ARBA" id="ARBA00022634"/>
    </source>
</evidence>
<keyword evidence="7 8" id="KW-0067">ATP-binding</keyword>
<dbReference type="EC" id="2.7.1.21" evidence="2 8"/>
<feature type="binding site" evidence="8">
    <location>
        <position position="188"/>
    </location>
    <ligand>
        <name>Zn(2+)</name>
        <dbReference type="ChEBI" id="CHEBI:29105"/>
    </ligand>
</feature>
<comment type="subcellular location">
    <subcellularLocation>
        <location evidence="8">Cytoplasm</location>
    </subcellularLocation>
</comment>
<dbReference type="EMBL" id="JAVIKH010000017">
    <property type="protein sequence ID" value="MDX8336997.1"/>
    <property type="molecule type" value="Genomic_DNA"/>
</dbReference>